<dbReference type="Proteomes" id="UP000694930">
    <property type="component" value="Chromosome 5"/>
</dbReference>
<organism evidence="2 3">
    <name type="scientific">Solanum pennellii</name>
    <name type="common">Tomato</name>
    <name type="synonym">Lycopersicon pennellii</name>
    <dbReference type="NCBI Taxonomy" id="28526"/>
    <lineage>
        <taxon>Eukaryota</taxon>
        <taxon>Viridiplantae</taxon>
        <taxon>Streptophyta</taxon>
        <taxon>Embryophyta</taxon>
        <taxon>Tracheophyta</taxon>
        <taxon>Spermatophyta</taxon>
        <taxon>Magnoliopsida</taxon>
        <taxon>eudicotyledons</taxon>
        <taxon>Gunneridae</taxon>
        <taxon>Pentapetalae</taxon>
        <taxon>asterids</taxon>
        <taxon>lamiids</taxon>
        <taxon>Solanales</taxon>
        <taxon>Solanaceae</taxon>
        <taxon>Solanoideae</taxon>
        <taxon>Solaneae</taxon>
        <taxon>Solanum</taxon>
        <taxon>Solanum subgen. Lycopersicon</taxon>
    </lineage>
</organism>
<feature type="compositionally biased region" description="Polar residues" evidence="1">
    <location>
        <begin position="148"/>
        <end position="174"/>
    </location>
</feature>
<reference evidence="2" key="1">
    <citation type="journal article" date="2014" name="Nat. Genet.">
        <title>The genome of the stress-tolerant wild tomato species Solanum pennellii.</title>
        <authorList>
            <person name="Bolger A."/>
            <person name="Scossa F."/>
            <person name="Bolger M.E."/>
            <person name="Lanz C."/>
            <person name="Maumus F."/>
            <person name="Tohge T."/>
            <person name="Quesneville H."/>
            <person name="Alseekh S."/>
            <person name="Sorensen I."/>
            <person name="Lichtenstein G."/>
            <person name="Fich E.A."/>
            <person name="Conte M."/>
            <person name="Keller H."/>
            <person name="Schneeberger K."/>
            <person name="Schwacke R."/>
            <person name="Ofner I."/>
            <person name="Vrebalov J."/>
            <person name="Xu Y."/>
            <person name="Osorio S."/>
            <person name="Aflitos S.A."/>
            <person name="Schijlen E."/>
            <person name="Jimenez-Gomez J.M."/>
            <person name="Ryngajllo M."/>
            <person name="Kimura S."/>
            <person name="Kumar R."/>
            <person name="Koenig D."/>
            <person name="Headland L.R."/>
            <person name="Maloof J.N."/>
            <person name="Sinha N."/>
            <person name="van Ham R.C."/>
            <person name="Lankhorst R.K."/>
            <person name="Mao L."/>
            <person name="Vogel A."/>
            <person name="Arsova B."/>
            <person name="Panstruga R."/>
            <person name="Fei Z."/>
            <person name="Rose J.K."/>
            <person name="Zamir D."/>
            <person name="Carrari F."/>
            <person name="Giovannoni J.J."/>
            <person name="Weigel D."/>
            <person name="Usadel B."/>
            <person name="Fernie A.R."/>
        </authorList>
    </citation>
    <scope>NUCLEOTIDE SEQUENCE [LARGE SCALE GENOMIC DNA]</scope>
    <source>
        <strain evidence="2">cv. LA0716</strain>
    </source>
</reference>
<feature type="compositionally biased region" description="Basic and acidic residues" evidence="1">
    <location>
        <begin position="225"/>
        <end position="236"/>
    </location>
</feature>
<feature type="region of interest" description="Disordered" evidence="1">
    <location>
        <begin position="1"/>
        <end position="334"/>
    </location>
</feature>
<evidence type="ECO:0000313" key="3">
    <source>
        <dbReference type="RefSeq" id="XP_015075438.1"/>
    </source>
</evidence>
<gene>
    <name evidence="3" type="primary">LOC107019453</name>
</gene>
<protein>
    <submittedName>
        <fullName evidence="3">Transcription factor SPT20 homolog</fullName>
    </submittedName>
</protein>
<feature type="compositionally biased region" description="Polar residues" evidence="1">
    <location>
        <begin position="288"/>
        <end position="300"/>
    </location>
</feature>
<proteinExistence type="predicted"/>
<dbReference type="GeneID" id="107019453"/>
<sequence length="396" mass="44935">MKSAQSKEEMRRSRKKGTRGGKNSKERGSGKLQEQGKNQKEDTTKTSNQPNKNQQGGNGKNEDQNQSRTQQTGQQQKKNIQSQEEQGQQEEIQEEQWQVQKRKHQKTQEQDTSKSVWRHVTPPMQRNSGSHQQEQGNAGKARKATNRAGWNQGNSKKTPRQQVIDSNKNRNSGIGLTLPNPKTPNIINVDAGHNEEVSGGMDGGCQEIATNMQEGDTKGGNLTHVMHEGLDFDPRTNHRASNNAKNTQKQKEQQLQQQTQNSDNSKQIAKGNIEEQHFEKRNDKDQGKQSVTMVTDSTPKSKNKPSKQKRDAAKKRQNRLQDKDSEQEQEVREESCNKFVMVDDNQGLNILPLQVQYMTPQTSDPHDKMQQRCRVNPEPILDEYVVVNSEDELVGL</sequence>
<feature type="compositionally biased region" description="Polar residues" evidence="1">
    <location>
        <begin position="124"/>
        <end position="136"/>
    </location>
</feature>
<evidence type="ECO:0000256" key="1">
    <source>
        <dbReference type="SAM" id="MobiDB-lite"/>
    </source>
</evidence>
<keyword evidence="2" id="KW-1185">Reference proteome</keyword>
<feature type="compositionally biased region" description="Basic and acidic residues" evidence="1">
    <location>
        <begin position="272"/>
        <end position="287"/>
    </location>
</feature>
<dbReference type="RefSeq" id="XP_015075438.1">
    <property type="nucleotide sequence ID" value="XM_015219952.1"/>
</dbReference>
<feature type="compositionally biased region" description="Basic residues" evidence="1">
    <location>
        <begin position="301"/>
        <end position="318"/>
    </location>
</feature>
<evidence type="ECO:0000313" key="2">
    <source>
        <dbReference type="Proteomes" id="UP000694930"/>
    </source>
</evidence>
<feature type="compositionally biased region" description="Low complexity" evidence="1">
    <location>
        <begin position="66"/>
        <end position="86"/>
    </location>
</feature>
<feature type="compositionally biased region" description="Basic and acidic residues" evidence="1">
    <location>
        <begin position="1"/>
        <end position="11"/>
    </location>
</feature>
<feature type="compositionally biased region" description="Basic and acidic residues" evidence="1">
    <location>
        <begin position="319"/>
        <end position="334"/>
    </location>
</feature>
<accession>A0ABM1GSU1</accession>
<reference evidence="3" key="2">
    <citation type="submission" date="2025-08" db="UniProtKB">
        <authorList>
            <consortium name="RefSeq"/>
        </authorList>
    </citation>
    <scope>IDENTIFICATION</scope>
</reference>
<name>A0ABM1GSU1_SOLPN</name>